<dbReference type="InterPro" id="IPR059226">
    <property type="entry name" value="Choice_anch_Q_dom"/>
</dbReference>
<dbReference type="Proteomes" id="UP000323917">
    <property type="component" value="Chromosome"/>
</dbReference>
<sequence length="1131" mass="112951">MSFGGVAVSRQDRFNWFASRQRRRKSSRCSQPRIVSPASLSSYGRRLHVETLEDRRMLAVITVTSLADNLFIDDEVTLREAILAANTNTSIDGSTAGSGADTIEFAAALSGETITLGGLELEITEALTIDATALAANVTIDANTQSRVLNFTASTGDLTLSGLTITGGQTTGIINRGGGIRFDSSDTLTLNSSTVSGNDSGGDGGGIFTQSGAVTLTGSTVSGNDSVNGGGGIFTQYGAVTLTGSTVSGNESGGGGGGIRTYSGAVTLTDSTVSGNSTKFGDDGGGIRTITGAITLTSSTVSGNSTDSRGGGIDTTGGAVTLISSTVTANSAGGAGGGVFVFDSAVNPPLIIVNSIVAGNTDNGTAADLRPDLGGALNVDYSLIGDTIGSGITAGTGSGNLLNQLALLGPLADYGGPTLTHGLLADSPAIDAADPTFDILAIPNDQRGAPFLRGVGTRVDIGAYESQPFPFFPLVVDTILDLNDSDFSAGNFSLRKAIGLANGNLGADTIQFDPVVFATPQTMLLNFDEMRITDSLTITGPGQDLLTLDAGDGIDNIFNTGDGFRIFNIDASGSQIDVTLSGLTLTGGDTANGFLGIPGFSGQNGQNGRNGQNGGAIRSLENLTLIDLSISGNATGNGGQAGNGGDAIFGAGGNGGDGGAGGSGGGIYSTNGTLTIVGSTINGNSTGSGGNGGLGGSGTGGPFGPDGANGVDGDGGSGGGIYALGTLTITSSTVSGNSSDSHGGGIGTSSGVVKLSSSTVTANSAGDAGGGVFVFDSAVNPPLIIVNSIVAGNTDNGTAADLRPDLGGALNVDYSLIGDTIGSGITAGTGSGNLLNQLALLGPLADNGGPTLTHGLLAGSPAIDAGDPGFTSPPDFDQRGAPFVRVVDGGEGGLRIDMGAVELQTVVDSADFDNDGDIDGFDFLTWQRGFGTPSASSTDGDADNDGDVDAVDLGFWESQFGLPAPAVALSSLPAGEQANEEPLLASVAVAAPAPLRSASQQAVVNIEVVPVALASKPLVTFATPASVELASVAQIASGFSTTILRANGFKFHLNTAQEYLPETNGFAEYVDLAFERAWDDFDSLAHEQRDLIQIIANRDKGGHLKSHAQAADDLFAALTEEKEFAGLQLPL</sequence>
<dbReference type="SUPFAM" id="SSF51126">
    <property type="entry name" value="Pectin lyase-like"/>
    <property type="match status" value="2"/>
</dbReference>
<dbReference type="AlphaFoldDB" id="A0A5B9Q9L7"/>
<organism evidence="2 3">
    <name type="scientific">Bythopirellula goksoeyrii</name>
    <dbReference type="NCBI Taxonomy" id="1400387"/>
    <lineage>
        <taxon>Bacteria</taxon>
        <taxon>Pseudomonadati</taxon>
        <taxon>Planctomycetota</taxon>
        <taxon>Planctomycetia</taxon>
        <taxon>Pirellulales</taxon>
        <taxon>Lacipirellulaceae</taxon>
        <taxon>Bythopirellula</taxon>
    </lineage>
</organism>
<evidence type="ECO:0008006" key="4">
    <source>
        <dbReference type="Google" id="ProtNLM"/>
    </source>
</evidence>
<keyword evidence="3" id="KW-1185">Reference proteome</keyword>
<dbReference type="SMART" id="SM00710">
    <property type="entry name" value="PbH1"/>
    <property type="match status" value="7"/>
</dbReference>
<dbReference type="PANTHER" id="PTHR11319">
    <property type="entry name" value="G PROTEIN-COUPLED RECEPTOR-RELATED"/>
    <property type="match status" value="1"/>
</dbReference>
<dbReference type="InterPro" id="IPR011050">
    <property type="entry name" value="Pectin_lyase_fold/virulence"/>
</dbReference>
<dbReference type="NCBIfam" id="NF041518">
    <property type="entry name" value="choice_anch_Q"/>
    <property type="match status" value="2"/>
</dbReference>
<proteinExistence type="predicted"/>
<evidence type="ECO:0000313" key="3">
    <source>
        <dbReference type="Proteomes" id="UP000323917"/>
    </source>
</evidence>
<protein>
    <recommendedName>
        <fullName evidence="4">Pectate lyase C</fullName>
    </recommendedName>
</protein>
<dbReference type="InterPro" id="IPR012332">
    <property type="entry name" value="Autotransporter_pectin_lyase_C"/>
</dbReference>
<dbReference type="InterPro" id="IPR018247">
    <property type="entry name" value="EF_Hand_1_Ca_BS"/>
</dbReference>
<dbReference type="EMBL" id="CP042913">
    <property type="protein sequence ID" value="QEG34429.1"/>
    <property type="molecule type" value="Genomic_DNA"/>
</dbReference>
<name>A0A5B9Q9L7_9BACT</name>
<accession>A0A5B9Q9L7</accession>
<evidence type="ECO:0000313" key="2">
    <source>
        <dbReference type="EMBL" id="QEG34429.1"/>
    </source>
</evidence>
<reference evidence="2 3" key="1">
    <citation type="submission" date="2019-08" db="EMBL/GenBank/DDBJ databases">
        <title>Deep-cultivation of Planctomycetes and their phenomic and genomic characterization uncovers novel biology.</title>
        <authorList>
            <person name="Wiegand S."/>
            <person name="Jogler M."/>
            <person name="Boedeker C."/>
            <person name="Pinto D."/>
            <person name="Vollmers J."/>
            <person name="Rivas-Marin E."/>
            <person name="Kohn T."/>
            <person name="Peeters S.H."/>
            <person name="Heuer A."/>
            <person name="Rast P."/>
            <person name="Oberbeckmann S."/>
            <person name="Bunk B."/>
            <person name="Jeske O."/>
            <person name="Meyerdierks A."/>
            <person name="Storesund J.E."/>
            <person name="Kallscheuer N."/>
            <person name="Luecker S."/>
            <person name="Lage O.M."/>
            <person name="Pohl T."/>
            <person name="Merkel B.J."/>
            <person name="Hornburger P."/>
            <person name="Mueller R.-W."/>
            <person name="Bruemmer F."/>
            <person name="Labrenz M."/>
            <person name="Spormann A.M."/>
            <person name="Op den Camp H."/>
            <person name="Overmann J."/>
            <person name="Amann R."/>
            <person name="Jetten M.S.M."/>
            <person name="Mascher T."/>
            <person name="Medema M.H."/>
            <person name="Devos D.P."/>
            <person name="Kaster A.-K."/>
            <person name="Ovreas L."/>
            <person name="Rohde M."/>
            <person name="Galperin M.Y."/>
            <person name="Jogler C."/>
        </authorList>
    </citation>
    <scope>NUCLEOTIDE SEQUENCE [LARGE SCALE GENOMIC DNA]</scope>
    <source>
        <strain evidence="2 3">Pr1d</strain>
    </source>
</reference>
<feature type="region of interest" description="Disordered" evidence="1">
    <location>
        <begin position="687"/>
        <end position="714"/>
    </location>
</feature>
<dbReference type="Gene3D" id="2.160.20.20">
    <property type="match status" value="1"/>
</dbReference>
<dbReference type="InterPro" id="IPR006626">
    <property type="entry name" value="PbH1"/>
</dbReference>
<gene>
    <name evidence="2" type="ORF">Pr1d_17080</name>
</gene>
<dbReference type="PANTHER" id="PTHR11319:SF35">
    <property type="entry name" value="OUTER MEMBRANE PROTEIN PMPC-RELATED"/>
    <property type="match status" value="1"/>
</dbReference>
<feature type="compositionally biased region" description="Gly residues" evidence="1">
    <location>
        <begin position="687"/>
        <end position="704"/>
    </location>
</feature>
<evidence type="ECO:0000256" key="1">
    <source>
        <dbReference type="SAM" id="MobiDB-lite"/>
    </source>
</evidence>
<dbReference type="PROSITE" id="PS00018">
    <property type="entry name" value="EF_HAND_1"/>
    <property type="match status" value="1"/>
</dbReference>
<dbReference type="KEGG" id="bgok:Pr1d_17080"/>